<evidence type="ECO:0000256" key="2">
    <source>
        <dbReference type="PROSITE-ProRule" id="PRU00169"/>
    </source>
</evidence>
<dbReference type="Pfam" id="PF00072">
    <property type="entry name" value="Response_reg"/>
    <property type="match status" value="1"/>
</dbReference>
<dbReference type="InterPro" id="IPR013976">
    <property type="entry name" value="HDOD"/>
</dbReference>
<gene>
    <name evidence="5" type="ORF">IFO71_07995</name>
</gene>
<dbReference type="PANTHER" id="PTHR44591">
    <property type="entry name" value="STRESS RESPONSE REGULATOR PROTEIN 1"/>
    <property type="match status" value="1"/>
</dbReference>
<dbReference type="PROSITE" id="PS50110">
    <property type="entry name" value="RESPONSE_REGULATORY"/>
    <property type="match status" value="1"/>
</dbReference>
<reference evidence="5 6" key="1">
    <citation type="submission" date="2020-09" db="EMBL/GenBank/DDBJ databases">
        <title>Pseudoxanthomonas sp. CAU 1598 isolated from sand of Yaerae Beach.</title>
        <authorList>
            <person name="Kim W."/>
        </authorList>
    </citation>
    <scope>NUCLEOTIDE SEQUENCE [LARGE SCALE GENOMIC DNA]</scope>
    <source>
        <strain evidence="5 6">CAU 1598</strain>
    </source>
</reference>
<proteinExistence type="predicted"/>
<evidence type="ECO:0000259" key="3">
    <source>
        <dbReference type="PROSITE" id="PS50110"/>
    </source>
</evidence>
<dbReference type="SUPFAM" id="SSF52172">
    <property type="entry name" value="CheY-like"/>
    <property type="match status" value="1"/>
</dbReference>
<evidence type="ECO:0000256" key="1">
    <source>
        <dbReference type="ARBA" id="ARBA00022553"/>
    </source>
</evidence>
<protein>
    <submittedName>
        <fullName evidence="5">HDOD domain-containing protein</fullName>
    </submittedName>
</protein>
<dbReference type="Gene3D" id="1.10.3210.10">
    <property type="entry name" value="Hypothetical protein af1432"/>
    <property type="match status" value="1"/>
</dbReference>
<evidence type="ECO:0000313" key="6">
    <source>
        <dbReference type="Proteomes" id="UP000613768"/>
    </source>
</evidence>
<dbReference type="InterPro" id="IPR011006">
    <property type="entry name" value="CheY-like_superfamily"/>
</dbReference>
<keyword evidence="1 2" id="KW-0597">Phosphoprotein</keyword>
<feature type="modified residue" description="4-aspartylphosphate" evidence="2">
    <location>
        <position position="54"/>
    </location>
</feature>
<dbReference type="PANTHER" id="PTHR44591:SF21">
    <property type="entry name" value="TWO-COMPONENT RESPONSE REGULATOR"/>
    <property type="match status" value="1"/>
</dbReference>
<organism evidence="5 6">
    <name type="scientific">Pseudomarimonas arenosa</name>
    <dbReference type="NCBI Taxonomy" id="2774145"/>
    <lineage>
        <taxon>Bacteria</taxon>
        <taxon>Pseudomonadati</taxon>
        <taxon>Pseudomonadota</taxon>
        <taxon>Gammaproteobacteria</taxon>
        <taxon>Lysobacterales</taxon>
        <taxon>Lysobacteraceae</taxon>
        <taxon>Pseudomarimonas</taxon>
    </lineage>
</organism>
<dbReference type="CDD" id="cd00156">
    <property type="entry name" value="REC"/>
    <property type="match status" value="1"/>
</dbReference>
<dbReference type="PROSITE" id="PS51833">
    <property type="entry name" value="HDOD"/>
    <property type="match status" value="1"/>
</dbReference>
<dbReference type="InterPro" id="IPR001789">
    <property type="entry name" value="Sig_transdc_resp-reg_receiver"/>
</dbReference>
<dbReference type="RefSeq" id="WP_192029028.1">
    <property type="nucleotide sequence ID" value="NZ_JACYTR010000011.1"/>
</dbReference>
<accession>A0AAW3ZLY6</accession>
<dbReference type="Proteomes" id="UP000613768">
    <property type="component" value="Unassembled WGS sequence"/>
</dbReference>
<dbReference type="GO" id="GO:0000160">
    <property type="term" value="P:phosphorelay signal transduction system"/>
    <property type="evidence" value="ECO:0007669"/>
    <property type="project" value="InterPro"/>
</dbReference>
<dbReference type="Pfam" id="PF08668">
    <property type="entry name" value="HDOD"/>
    <property type="match status" value="1"/>
</dbReference>
<sequence length="379" mass="41294">MSQILLVEDDPQMADLLKLLIEAAAPGAQVDWVSDVDSAERSFSSRIFDLVLCDWNLPGRAGIALVGYMRKRGSKTPIVMITGRSDRASVLAARSQGVDAFIAKPFQAEAVVARLRSMLAPAADQSEPGHTAAAPNKLVDFLAQLNDSELELPVMQGVRHGSELLAEDDGPDLADLKREWERDPVLSARLIAMASSSAFNTQGRPCSSLGEALQRLGWRTAVNVATALALKEGVKLDDALLRAQAERQVELAERVAEQAVELARASGIDSAPCQTAALLHRMGHSCVVYQAQEFLNRGGGVLDVAELEQALQRFSDSFLERLQALWRLPARLRETIACIHSLPAVQNRPEKYVMRIAGARVYGDLGAEETAKLQRLIER</sequence>
<evidence type="ECO:0000259" key="4">
    <source>
        <dbReference type="PROSITE" id="PS51833"/>
    </source>
</evidence>
<dbReference type="Gene3D" id="3.40.50.2300">
    <property type="match status" value="1"/>
</dbReference>
<dbReference type="SUPFAM" id="SSF109604">
    <property type="entry name" value="HD-domain/PDEase-like"/>
    <property type="match status" value="1"/>
</dbReference>
<dbReference type="AlphaFoldDB" id="A0AAW3ZLY6"/>
<dbReference type="SMART" id="SM00448">
    <property type="entry name" value="REC"/>
    <property type="match status" value="1"/>
</dbReference>
<feature type="domain" description="Response regulatory" evidence="3">
    <location>
        <begin position="3"/>
        <end position="119"/>
    </location>
</feature>
<feature type="domain" description="HDOD" evidence="4">
    <location>
        <begin position="152"/>
        <end position="342"/>
    </location>
</feature>
<comment type="caution">
    <text evidence="5">The sequence shown here is derived from an EMBL/GenBank/DDBJ whole genome shotgun (WGS) entry which is preliminary data.</text>
</comment>
<evidence type="ECO:0000313" key="5">
    <source>
        <dbReference type="EMBL" id="MBD8525682.1"/>
    </source>
</evidence>
<name>A0AAW3ZLY6_9GAMM</name>
<dbReference type="InterPro" id="IPR050595">
    <property type="entry name" value="Bact_response_regulator"/>
</dbReference>
<keyword evidence="6" id="KW-1185">Reference proteome</keyword>
<dbReference type="EMBL" id="JACYTR010000011">
    <property type="protein sequence ID" value="MBD8525682.1"/>
    <property type="molecule type" value="Genomic_DNA"/>
</dbReference>